<dbReference type="OrthoDB" id="46445at2759"/>
<dbReference type="Pfam" id="PF04230">
    <property type="entry name" value="PS_pyruv_trans"/>
    <property type="match status" value="1"/>
</dbReference>
<proteinExistence type="predicted"/>
<organism evidence="3 4">
    <name type="scientific">Nitzschia inconspicua</name>
    <dbReference type="NCBI Taxonomy" id="303405"/>
    <lineage>
        <taxon>Eukaryota</taxon>
        <taxon>Sar</taxon>
        <taxon>Stramenopiles</taxon>
        <taxon>Ochrophyta</taxon>
        <taxon>Bacillariophyta</taxon>
        <taxon>Bacillariophyceae</taxon>
        <taxon>Bacillariophycidae</taxon>
        <taxon>Bacillariales</taxon>
        <taxon>Bacillariaceae</taxon>
        <taxon>Nitzschia</taxon>
    </lineage>
</organism>
<keyword evidence="3" id="KW-0808">Transferase</keyword>
<name>A0A9K3PTP9_9STRA</name>
<dbReference type="InterPro" id="IPR021466">
    <property type="entry name" value="Put_rhamnosyl_transferase"/>
</dbReference>
<feature type="domain" description="Polysaccharide pyruvyl transferase" evidence="1">
    <location>
        <begin position="524"/>
        <end position="793"/>
    </location>
</feature>
<gene>
    <name evidence="2" type="ORF">IV203_002549</name>
    <name evidence="3" type="ORF">IV203_034493</name>
</gene>
<evidence type="ECO:0000313" key="3">
    <source>
        <dbReference type="EMBL" id="KAG7359395.1"/>
    </source>
</evidence>
<dbReference type="GO" id="GO:0016740">
    <property type="term" value="F:transferase activity"/>
    <property type="evidence" value="ECO:0007669"/>
    <property type="project" value="UniProtKB-KW"/>
</dbReference>
<comment type="caution">
    <text evidence="3">The sequence shown here is derived from an EMBL/GenBank/DDBJ whole genome shotgun (WGS) entry which is preliminary data.</text>
</comment>
<dbReference type="EMBL" id="JAGRRH010000033">
    <property type="protein sequence ID" value="KAG7339496.1"/>
    <property type="molecule type" value="Genomic_DNA"/>
</dbReference>
<accession>A0A9K3PTP9</accession>
<keyword evidence="4" id="KW-1185">Reference proteome</keyword>
<sequence>MELSGVSRAGCRHPKPTSGFADSKNSLFQIRHSVLTRFMVGQGNQPALARARFELFKTFCLPTMVSQTSQNYFWLVLIDPGLSQDILQEMTSLLQTMPSQNAFLIVTNNTEWASDGLSHYNKKAKGYGVNLRTIAEEFQHGRLDIRTGNTDTLLGTLQHNNGGQQSSLPSGKDVPLKQNLILVETLLDADDGLHRLAIEYMQKDILERTYPQQQQLLSQKITPTLDLTWWILCASDHIEWHHREIFKITVEEYAEKGISDGMVGRREMPQECISAGFTRVGFLDVAKATRLSCTFPKNAQNNHFQTHKTLKPCQRDTQKHCYFRSFMDFPGALRSRSITSDSMSHLDPDVNLSKKSKYLKDSKFHLDDSDKLWKVVADDFSIRREQVLQLSKHLYENRVSILLENERSRCRPGFPCVEHSKTTISKLKEMIVPSGSQTPKKKKKTWAKKKPSFKLVSKEDSKTKIVQPKTIRLHEIEKPAIKVRHQCIEAIRERQKNVISDVVPFFHDMIGQRALLVNPAYHSNVGDHMITLGEIELLRRLGVKIPEEIEQCRYSGQDLIPYCKSLKWWKEKNYQAGGRPALLHGGGNWGDLWRKNQNLRIQSLEIFLQKNFTILGMPQSLYYRDEDLKKQDADRIEAILSTFHGTVAARPTFLWREQFSYDEAVELYPSAQNVLMPDIAFQLGPYQPAPVNDSNAVDVVVFLRKDHESLESKHRNAAYVRSILNSLVGEEKSNSTTFKIVDWNDRLEIFDSDNILFTETAIQMLSMGRVLVCDRLHASILAYLSGIPFVYIDQLSGKISKTLDVALRIGDGCLDGQKSNFARAMNLTQALDMAMDFLENDRFR</sequence>
<dbReference type="AlphaFoldDB" id="A0A9K3PTP9"/>
<evidence type="ECO:0000313" key="4">
    <source>
        <dbReference type="Proteomes" id="UP000693970"/>
    </source>
</evidence>
<dbReference type="EMBL" id="JAGRRH010000013">
    <property type="protein sequence ID" value="KAG7359395.1"/>
    <property type="molecule type" value="Genomic_DNA"/>
</dbReference>
<evidence type="ECO:0000259" key="1">
    <source>
        <dbReference type="Pfam" id="PF04230"/>
    </source>
</evidence>
<dbReference type="Pfam" id="PF11316">
    <property type="entry name" value="Rhamno_transf"/>
    <property type="match status" value="1"/>
</dbReference>
<reference evidence="3" key="2">
    <citation type="submission" date="2021-04" db="EMBL/GenBank/DDBJ databases">
        <authorList>
            <person name="Podell S."/>
        </authorList>
    </citation>
    <scope>NUCLEOTIDE SEQUENCE</scope>
    <source>
        <strain evidence="3">Hildebrandi</strain>
    </source>
</reference>
<reference evidence="3" key="1">
    <citation type="journal article" date="2021" name="Sci. Rep.">
        <title>Diploid genomic architecture of Nitzschia inconspicua, an elite biomass production diatom.</title>
        <authorList>
            <person name="Oliver A."/>
            <person name="Podell S."/>
            <person name="Pinowska A."/>
            <person name="Traller J.C."/>
            <person name="Smith S.R."/>
            <person name="McClure R."/>
            <person name="Beliaev A."/>
            <person name="Bohutskyi P."/>
            <person name="Hill E.A."/>
            <person name="Rabines A."/>
            <person name="Zheng H."/>
            <person name="Allen L.Z."/>
            <person name="Kuo A."/>
            <person name="Grigoriev I.V."/>
            <person name="Allen A.E."/>
            <person name="Hazlebeck D."/>
            <person name="Allen E.E."/>
        </authorList>
    </citation>
    <scope>NUCLEOTIDE SEQUENCE</scope>
    <source>
        <strain evidence="3">Hildebrandi</strain>
    </source>
</reference>
<evidence type="ECO:0000313" key="2">
    <source>
        <dbReference type="EMBL" id="KAG7339496.1"/>
    </source>
</evidence>
<dbReference type="InterPro" id="IPR007345">
    <property type="entry name" value="Polysacch_pyruvyl_Trfase"/>
</dbReference>
<protein>
    <submittedName>
        <fullName evidence="3">Polysaccharide pyruvyl transferase</fullName>
    </submittedName>
</protein>
<dbReference type="Proteomes" id="UP000693970">
    <property type="component" value="Unassembled WGS sequence"/>
</dbReference>